<evidence type="ECO:0000256" key="1">
    <source>
        <dbReference type="SAM" id="MobiDB-lite"/>
    </source>
</evidence>
<sequence>MSSSHTSKYSSRSTPQSMSSHQRSAHPSEKSSRSADAFVQDIHSRLSRAEQDERDIQKILVPRLAKRAYHLEDGNTWGQDWLQYQKNTHPVFGFCFHHPLHPIRGPQRVIILMGSVAFGLAITNIVFLGLLNSASAGKFVNSVYNITGQVVDAQYRYTHVELETSMVFLWTVGSFLHSVFDMLIWYLSACACFRPGGITGRNSTYCQNFALYTAVLVVVGMVFVATLVVVMRLNEDNEKWTQLLPWLDDGADSNSTIFPNFTDAVMNTSQADMFAESIGTIEEVSNTTSFENSTNATGFNIPSFSIGDIFYSKEDTKYAFLVGYAVELTIALFLYYPLTSTMFFSGVLGCGRIPILGGRPFELRMLAMKNGRNQNDESSGNNV</sequence>
<organism evidence="3 4">
    <name type="scientific">Cyclotella atomus</name>
    <dbReference type="NCBI Taxonomy" id="382360"/>
    <lineage>
        <taxon>Eukaryota</taxon>
        <taxon>Sar</taxon>
        <taxon>Stramenopiles</taxon>
        <taxon>Ochrophyta</taxon>
        <taxon>Bacillariophyta</taxon>
        <taxon>Coscinodiscophyceae</taxon>
        <taxon>Thalassiosirophycidae</taxon>
        <taxon>Stephanodiscales</taxon>
        <taxon>Stephanodiscaceae</taxon>
        <taxon>Cyclotella</taxon>
    </lineage>
</organism>
<feature type="compositionally biased region" description="Low complexity" evidence="1">
    <location>
        <begin position="1"/>
        <end position="13"/>
    </location>
</feature>
<feature type="transmembrane region" description="Helical" evidence="2">
    <location>
        <begin position="318"/>
        <end position="338"/>
    </location>
</feature>
<protein>
    <submittedName>
        <fullName evidence="3">Uncharacterized protein</fullName>
    </submittedName>
</protein>
<name>A0ABD3PKL9_9STRA</name>
<keyword evidence="4" id="KW-1185">Reference proteome</keyword>
<keyword evidence="2" id="KW-0812">Transmembrane</keyword>
<dbReference type="Proteomes" id="UP001530400">
    <property type="component" value="Unassembled WGS sequence"/>
</dbReference>
<feature type="transmembrane region" description="Helical" evidence="2">
    <location>
        <begin position="109"/>
        <end position="131"/>
    </location>
</feature>
<reference evidence="3 4" key="1">
    <citation type="submission" date="2024-10" db="EMBL/GenBank/DDBJ databases">
        <title>Updated reference genomes for cyclostephanoid diatoms.</title>
        <authorList>
            <person name="Roberts W.R."/>
            <person name="Alverson A.J."/>
        </authorList>
    </citation>
    <scope>NUCLEOTIDE SEQUENCE [LARGE SCALE GENOMIC DNA]</scope>
    <source>
        <strain evidence="3 4">AJA010-31</strain>
    </source>
</reference>
<comment type="caution">
    <text evidence="3">The sequence shown here is derived from an EMBL/GenBank/DDBJ whole genome shotgun (WGS) entry which is preliminary data.</text>
</comment>
<feature type="region of interest" description="Disordered" evidence="1">
    <location>
        <begin position="1"/>
        <end position="38"/>
    </location>
</feature>
<dbReference type="EMBL" id="JALLPJ020000570">
    <property type="protein sequence ID" value="KAL3788336.1"/>
    <property type="molecule type" value="Genomic_DNA"/>
</dbReference>
<accession>A0ABD3PKL9</accession>
<proteinExistence type="predicted"/>
<evidence type="ECO:0000313" key="3">
    <source>
        <dbReference type="EMBL" id="KAL3788336.1"/>
    </source>
</evidence>
<keyword evidence="2" id="KW-0472">Membrane</keyword>
<dbReference type="AlphaFoldDB" id="A0ABD3PKL9"/>
<evidence type="ECO:0000313" key="4">
    <source>
        <dbReference type="Proteomes" id="UP001530400"/>
    </source>
</evidence>
<keyword evidence="2" id="KW-1133">Transmembrane helix</keyword>
<feature type="transmembrane region" description="Helical" evidence="2">
    <location>
        <begin position="167"/>
        <end position="188"/>
    </location>
</feature>
<evidence type="ECO:0000256" key="2">
    <source>
        <dbReference type="SAM" id="Phobius"/>
    </source>
</evidence>
<gene>
    <name evidence="3" type="ORF">ACHAWO_008565</name>
</gene>
<feature type="transmembrane region" description="Helical" evidence="2">
    <location>
        <begin position="209"/>
        <end position="231"/>
    </location>
</feature>